<reference evidence="1 2" key="1">
    <citation type="submission" date="2021-01" db="EMBL/GenBank/DDBJ databases">
        <title>Draft genome sequence of Micromonospora sp. strain STR1s_6.</title>
        <authorList>
            <person name="Karlyshev A."/>
            <person name="Jawad R."/>
        </authorList>
    </citation>
    <scope>NUCLEOTIDE SEQUENCE [LARGE SCALE GENOMIC DNA]</scope>
    <source>
        <strain evidence="1 2">STR1S-6</strain>
    </source>
</reference>
<dbReference type="Proteomes" id="UP000622245">
    <property type="component" value="Unassembled WGS sequence"/>
</dbReference>
<keyword evidence="2" id="KW-1185">Reference proteome</keyword>
<evidence type="ECO:0000313" key="1">
    <source>
        <dbReference type="EMBL" id="MBM0277296.1"/>
    </source>
</evidence>
<evidence type="ECO:0000313" key="2">
    <source>
        <dbReference type="Proteomes" id="UP000622245"/>
    </source>
</evidence>
<dbReference type="RefSeq" id="WP_203149732.1">
    <property type="nucleotide sequence ID" value="NZ_JAEVHL010000095.1"/>
</dbReference>
<protein>
    <submittedName>
        <fullName evidence="1">Uncharacterized protein</fullName>
    </submittedName>
</protein>
<comment type="caution">
    <text evidence="1">The sequence shown here is derived from an EMBL/GenBank/DDBJ whole genome shotgun (WGS) entry which is preliminary data.</text>
</comment>
<sequence>MNRRTLSILMVSAVAGAALGIATSVQDGFFGALGIATLLHTMTERKSPTEGE</sequence>
<gene>
    <name evidence="1" type="ORF">JM949_18820</name>
</gene>
<proteinExistence type="predicted"/>
<dbReference type="EMBL" id="JAEVHL010000095">
    <property type="protein sequence ID" value="MBM0277296.1"/>
    <property type="molecule type" value="Genomic_DNA"/>
</dbReference>
<organism evidence="1 2">
    <name type="scientific">Micromonospora tarensis</name>
    <dbReference type="NCBI Taxonomy" id="2806100"/>
    <lineage>
        <taxon>Bacteria</taxon>
        <taxon>Bacillati</taxon>
        <taxon>Actinomycetota</taxon>
        <taxon>Actinomycetes</taxon>
        <taxon>Micromonosporales</taxon>
        <taxon>Micromonosporaceae</taxon>
        <taxon>Micromonospora</taxon>
    </lineage>
</organism>
<name>A0ABS1YIT2_9ACTN</name>
<accession>A0ABS1YIT2</accession>